<evidence type="ECO:0000256" key="6">
    <source>
        <dbReference type="ARBA" id="ARBA00022679"/>
    </source>
</evidence>
<dbReference type="EC" id="2.7.13.3" evidence="3"/>
<evidence type="ECO:0000256" key="2">
    <source>
        <dbReference type="ARBA" id="ARBA00004651"/>
    </source>
</evidence>
<keyword evidence="12" id="KW-0902">Two-component regulatory system</keyword>
<proteinExistence type="predicted"/>
<keyword evidence="4" id="KW-1003">Cell membrane</keyword>
<dbReference type="PANTHER" id="PTHR45528:SF1">
    <property type="entry name" value="SENSOR HISTIDINE KINASE CPXA"/>
    <property type="match status" value="1"/>
</dbReference>
<comment type="catalytic activity">
    <reaction evidence="1">
        <text>ATP + protein L-histidine = ADP + protein N-phospho-L-histidine.</text>
        <dbReference type="EC" id="2.7.13.3"/>
    </reaction>
</comment>
<evidence type="ECO:0000256" key="11">
    <source>
        <dbReference type="ARBA" id="ARBA00022989"/>
    </source>
</evidence>
<feature type="transmembrane region" description="Helical" evidence="15">
    <location>
        <begin position="419"/>
        <end position="437"/>
    </location>
</feature>
<keyword evidence="10" id="KW-0067">ATP-binding</keyword>
<feature type="coiled-coil region" evidence="14">
    <location>
        <begin position="63"/>
        <end position="108"/>
    </location>
</feature>
<dbReference type="InterPro" id="IPR050398">
    <property type="entry name" value="HssS/ArlS-like"/>
</dbReference>
<dbReference type="PANTHER" id="PTHR45528">
    <property type="entry name" value="SENSOR HISTIDINE KINASE CPXA"/>
    <property type="match status" value="1"/>
</dbReference>
<feature type="domain" description="Histidine kinase" evidence="16">
    <location>
        <begin position="528"/>
        <end position="742"/>
    </location>
</feature>
<evidence type="ECO:0000256" key="14">
    <source>
        <dbReference type="SAM" id="Coils"/>
    </source>
</evidence>
<keyword evidence="8" id="KW-0547">Nucleotide-binding</keyword>
<evidence type="ECO:0000313" key="18">
    <source>
        <dbReference type="EMBL" id="RQW71621.1"/>
    </source>
</evidence>
<dbReference type="CDD" id="cd00082">
    <property type="entry name" value="HisKA"/>
    <property type="match status" value="1"/>
</dbReference>
<evidence type="ECO:0000256" key="8">
    <source>
        <dbReference type="ARBA" id="ARBA00022741"/>
    </source>
</evidence>
<evidence type="ECO:0000256" key="4">
    <source>
        <dbReference type="ARBA" id="ARBA00022475"/>
    </source>
</evidence>
<feature type="transmembrane region" description="Helical" evidence="15">
    <location>
        <begin position="353"/>
        <end position="375"/>
    </location>
</feature>
<keyword evidence="9 18" id="KW-0418">Kinase</keyword>
<dbReference type="InterPro" id="IPR003594">
    <property type="entry name" value="HATPase_dom"/>
</dbReference>
<evidence type="ECO:0000259" key="17">
    <source>
        <dbReference type="PROSITE" id="PS50885"/>
    </source>
</evidence>
<feature type="transmembrane region" description="Helical" evidence="15">
    <location>
        <begin position="268"/>
        <end position="292"/>
    </location>
</feature>
<dbReference type="AlphaFoldDB" id="A0A3N9U4Z0"/>
<keyword evidence="5" id="KW-0597">Phosphoprotein</keyword>
<dbReference type="InterPro" id="IPR003661">
    <property type="entry name" value="HisK_dim/P_dom"/>
</dbReference>
<dbReference type="GO" id="GO:0000155">
    <property type="term" value="F:phosphorelay sensor kinase activity"/>
    <property type="evidence" value="ECO:0007669"/>
    <property type="project" value="InterPro"/>
</dbReference>
<dbReference type="Gene3D" id="1.10.287.130">
    <property type="match status" value="1"/>
</dbReference>
<accession>A0A3N9U4Z0</accession>
<keyword evidence="14" id="KW-0175">Coiled coil</keyword>
<evidence type="ECO:0000313" key="19">
    <source>
        <dbReference type="Proteomes" id="UP000274033"/>
    </source>
</evidence>
<organism evidence="18 19">
    <name type="scientific">Lysinibacillus composti</name>
    <dbReference type="NCBI Taxonomy" id="720633"/>
    <lineage>
        <taxon>Bacteria</taxon>
        <taxon>Bacillati</taxon>
        <taxon>Bacillota</taxon>
        <taxon>Bacilli</taxon>
        <taxon>Bacillales</taxon>
        <taxon>Bacillaceae</taxon>
        <taxon>Lysinibacillus</taxon>
    </lineage>
</organism>
<protein>
    <recommendedName>
        <fullName evidence="3">histidine kinase</fullName>
        <ecNumber evidence="3">2.7.13.3</ecNumber>
    </recommendedName>
</protein>
<dbReference type="FunFam" id="1.10.287.130:FF:000008">
    <property type="entry name" value="Two-component sensor histidine kinase"/>
    <property type="match status" value="1"/>
</dbReference>
<dbReference type="EMBL" id="RRCT01000030">
    <property type="protein sequence ID" value="RQW71621.1"/>
    <property type="molecule type" value="Genomic_DNA"/>
</dbReference>
<feature type="transmembrane region" description="Helical" evidence="15">
    <location>
        <begin position="443"/>
        <end position="461"/>
    </location>
</feature>
<evidence type="ECO:0000256" key="7">
    <source>
        <dbReference type="ARBA" id="ARBA00022692"/>
    </source>
</evidence>
<evidence type="ECO:0000256" key="1">
    <source>
        <dbReference type="ARBA" id="ARBA00000085"/>
    </source>
</evidence>
<dbReference type="InterPro" id="IPR005467">
    <property type="entry name" value="His_kinase_dom"/>
</dbReference>
<dbReference type="Gene3D" id="3.30.565.10">
    <property type="entry name" value="Histidine kinase-like ATPase, C-terminal domain"/>
    <property type="match status" value="1"/>
</dbReference>
<keyword evidence="19" id="KW-1185">Reference proteome</keyword>
<evidence type="ECO:0000256" key="15">
    <source>
        <dbReference type="SAM" id="Phobius"/>
    </source>
</evidence>
<dbReference type="SUPFAM" id="SSF47384">
    <property type="entry name" value="Homodimeric domain of signal transducing histidine kinase"/>
    <property type="match status" value="1"/>
</dbReference>
<keyword evidence="13 15" id="KW-0472">Membrane</keyword>
<evidence type="ECO:0000256" key="12">
    <source>
        <dbReference type="ARBA" id="ARBA00023012"/>
    </source>
</evidence>
<feature type="domain" description="HAMP" evidence="17">
    <location>
        <begin position="461"/>
        <end position="513"/>
    </location>
</feature>
<evidence type="ECO:0000256" key="9">
    <source>
        <dbReference type="ARBA" id="ARBA00022777"/>
    </source>
</evidence>
<evidence type="ECO:0000256" key="3">
    <source>
        <dbReference type="ARBA" id="ARBA00012438"/>
    </source>
</evidence>
<dbReference type="OrthoDB" id="9792991at2"/>
<dbReference type="RefSeq" id="WP_124766873.1">
    <property type="nucleotide sequence ID" value="NZ_JAFBDY010000032.1"/>
</dbReference>
<dbReference type="Pfam" id="PF00512">
    <property type="entry name" value="HisKA"/>
    <property type="match status" value="1"/>
</dbReference>
<dbReference type="Proteomes" id="UP000274033">
    <property type="component" value="Unassembled WGS sequence"/>
</dbReference>
<dbReference type="SMART" id="SM00387">
    <property type="entry name" value="HATPase_c"/>
    <property type="match status" value="1"/>
</dbReference>
<dbReference type="SUPFAM" id="SSF55874">
    <property type="entry name" value="ATPase domain of HSP90 chaperone/DNA topoisomerase II/histidine kinase"/>
    <property type="match status" value="1"/>
</dbReference>
<keyword evidence="11 15" id="KW-1133">Transmembrane helix</keyword>
<dbReference type="GO" id="GO:0005886">
    <property type="term" value="C:plasma membrane"/>
    <property type="evidence" value="ECO:0007669"/>
    <property type="project" value="UniProtKB-SubCell"/>
</dbReference>
<dbReference type="Pfam" id="PF02518">
    <property type="entry name" value="HATPase_c"/>
    <property type="match status" value="1"/>
</dbReference>
<dbReference type="PROSITE" id="PS50109">
    <property type="entry name" value="HIS_KIN"/>
    <property type="match status" value="1"/>
</dbReference>
<gene>
    <name evidence="18" type="ORF">EBB45_18765</name>
</gene>
<evidence type="ECO:0000256" key="13">
    <source>
        <dbReference type="ARBA" id="ARBA00023136"/>
    </source>
</evidence>
<dbReference type="CDD" id="cd06225">
    <property type="entry name" value="HAMP"/>
    <property type="match status" value="1"/>
</dbReference>
<reference evidence="18 19" key="1">
    <citation type="journal article" date="2013" name="J. Microbiol.">
        <title>Lysinibacillus chungkukjangi sp. nov., isolated from Chungkukjang, Korean fermented soybean food.</title>
        <authorList>
            <person name="Kim S.J."/>
            <person name="Jang Y.H."/>
            <person name="Hamada M."/>
            <person name="Ahn J.H."/>
            <person name="Weon H.Y."/>
            <person name="Suzuki K."/>
            <person name="Whang K.S."/>
            <person name="Kwon S.W."/>
        </authorList>
    </citation>
    <scope>NUCLEOTIDE SEQUENCE [LARGE SCALE GENOMIC DNA]</scope>
    <source>
        <strain evidence="18 19">MCCC 1A12701</strain>
    </source>
</reference>
<keyword evidence="7 15" id="KW-0812">Transmembrane</keyword>
<dbReference type="InterPro" id="IPR036890">
    <property type="entry name" value="HATPase_C_sf"/>
</dbReference>
<dbReference type="InterPro" id="IPR003660">
    <property type="entry name" value="HAMP_dom"/>
</dbReference>
<dbReference type="PROSITE" id="PS50885">
    <property type="entry name" value="HAMP"/>
    <property type="match status" value="1"/>
</dbReference>
<comment type="caution">
    <text evidence="18">The sequence shown here is derived from an EMBL/GenBank/DDBJ whole genome shotgun (WGS) entry which is preliminary data.</text>
</comment>
<sequence length="742" mass="85197">MKIKGKLLLTLFLITWVVFAITLLINHGHSYIGKSYFKSDSFLSTKETFIEQLGHYVLEPFNAEKAKENITVTQTEIEEHRNYYGTLADQVENIRAQYSDRIDQAKLDNDKELETLLVKERDAKIADINENFSNDDHVEEKIRKQKELLIEKYAAQQERNRKDFLNEFSYFSYNFTNIETGKVFESGEQITSGLFKETYGNQQSYLTVDSTTYIEPYDLVEGDDFNLYESFRYDGEVSQFEGVISIPKSMLSATNFKDDYQTFKFSKMVFYIIWATGILAAVLLFTVAKPSFQEFTTSNKLKESFLKLPIDVRILTVIIMLLSSFLLLDILGNMISNVYYFGIYNVFPYVFELLTYFVLMMIMISGTIFGAVWTFETLQLWDSYNSEHVKKEIKGAMLYRLADGMQDLFLNRKIGTQSVAILMVAFLAGIGLVGAFMSNELAIIYTILLFFIGLPASIIFLRRMGYLNRIMRQTQEMADGRLTADIRVKGKGPLANHATNLNQLREGVKKSMTEQAKSERLKTELITNVSHDLRTPLTSIITYTDLLKNPNITEEERKHYIEVLDKKSARLKTLIEDLFEVSKMASGNIELTKQRVDLTQLLQQAIGEHEEAFRNANLELRITMPDEPLYAYVDGQKWWRVIDNIVLNAMKYSLDGSRVYVTLNRKGNEAEFIVKNIANYELGENVEELTERFKRADASRHTDGSGLGLAIAQSIVDLHGGRLKIDVDGDLFKVIVSVQLDY</sequence>
<dbReference type="InterPro" id="IPR036097">
    <property type="entry name" value="HisK_dim/P_sf"/>
</dbReference>
<name>A0A3N9U4Z0_9BACI</name>
<comment type="subcellular location">
    <subcellularLocation>
        <location evidence="2">Cell membrane</location>
        <topology evidence="2">Multi-pass membrane protein</topology>
    </subcellularLocation>
</comment>
<evidence type="ECO:0000256" key="10">
    <source>
        <dbReference type="ARBA" id="ARBA00022840"/>
    </source>
</evidence>
<feature type="transmembrane region" description="Helical" evidence="15">
    <location>
        <begin position="312"/>
        <end position="341"/>
    </location>
</feature>
<evidence type="ECO:0000259" key="16">
    <source>
        <dbReference type="PROSITE" id="PS50109"/>
    </source>
</evidence>
<dbReference type="GO" id="GO:0005524">
    <property type="term" value="F:ATP binding"/>
    <property type="evidence" value="ECO:0007669"/>
    <property type="project" value="UniProtKB-KW"/>
</dbReference>
<evidence type="ECO:0000256" key="5">
    <source>
        <dbReference type="ARBA" id="ARBA00022553"/>
    </source>
</evidence>
<dbReference type="SMART" id="SM00388">
    <property type="entry name" value="HisKA"/>
    <property type="match status" value="1"/>
</dbReference>
<keyword evidence="6" id="KW-0808">Transferase</keyword>